<dbReference type="InterPro" id="IPR013321">
    <property type="entry name" value="Arc_rbn_hlx_hlx"/>
</dbReference>
<evidence type="ECO:0000259" key="1">
    <source>
        <dbReference type="Pfam" id="PF03869"/>
    </source>
</evidence>
<evidence type="ECO:0000313" key="5">
    <source>
        <dbReference type="Proteomes" id="UP000443070"/>
    </source>
</evidence>
<keyword evidence="5" id="KW-1185">Reference proteome</keyword>
<dbReference type="EMBL" id="CBDS010000087">
    <property type="protein sequence ID" value="CDB46581.1"/>
    <property type="molecule type" value="Genomic_DNA"/>
</dbReference>
<evidence type="ECO:0000313" key="3">
    <source>
        <dbReference type="EMBL" id="MTT75351.1"/>
    </source>
</evidence>
<dbReference type="InterPro" id="IPR010985">
    <property type="entry name" value="Ribbon_hlx_hlx"/>
</dbReference>
<dbReference type="SUPFAM" id="SSF47598">
    <property type="entry name" value="Ribbon-helix-helix"/>
    <property type="match status" value="1"/>
</dbReference>
<sequence length="82" mass="9797">MDQTRFTLRIHPLIMKKLKVIADHNGRSVNKEIEQILKWIIDDFENKCGKIRTEELDLIDHPEKKAKIEPVKDRPMDMLFKL</sequence>
<dbReference type="HOGENOM" id="CLU_2480629_0_0_9"/>
<organism evidence="2">
    <name type="scientific">Phascolarctobacterium faecium</name>
    <dbReference type="NCBI Taxonomy" id="33025"/>
    <lineage>
        <taxon>Bacteria</taxon>
        <taxon>Bacillati</taxon>
        <taxon>Bacillota</taxon>
        <taxon>Negativicutes</taxon>
        <taxon>Acidaminococcales</taxon>
        <taxon>Acidaminococcaceae</taxon>
        <taxon>Phascolarctobacterium</taxon>
    </lineage>
</organism>
<feature type="domain" description="Arc-like DNA binding" evidence="1">
    <location>
        <begin position="3"/>
        <end position="38"/>
    </location>
</feature>
<dbReference type="Proteomes" id="UP000443070">
    <property type="component" value="Unassembled WGS sequence"/>
</dbReference>
<evidence type="ECO:0000313" key="6">
    <source>
        <dbReference type="Proteomes" id="UP000484547"/>
    </source>
</evidence>
<keyword evidence="3" id="KW-0238">DNA-binding</keyword>
<dbReference type="AlphaFoldDB" id="R6IMI4"/>
<dbReference type="GO" id="GO:0006355">
    <property type="term" value="P:regulation of DNA-templated transcription"/>
    <property type="evidence" value="ECO:0007669"/>
    <property type="project" value="InterPro"/>
</dbReference>
<dbReference type="InterPro" id="IPR005569">
    <property type="entry name" value="Arc_DNA-bd_dom"/>
</dbReference>
<dbReference type="EMBL" id="WNBW01000001">
    <property type="protein sequence ID" value="MTU03484.1"/>
    <property type="molecule type" value="Genomic_DNA"/>
</dbReference>
<reference evidence="2" key="1">
    <citation type="submission" date="2012-11" db="EMBL/GenBank/DDBJ databases">
        <title>Dependencies among metagenomic species, viruses, plasmids and units of genetic variation.</title>
        <authorList>
            <person name="Nielsen H.B."/>
            <person name="Almeida M."/>
            <person name="Juncker A.S."/>
            <person name="Rasmussen S."/>
            <person name="Li J."/>
            <person name="Sunagawa S."/>
            <person name="Plichta D."/>
            <person name="Gautier L."/>
            <person name="Le Chatelier E."/>
            <person name="Peletier E."/>
            <person name="Bonde I."/>
            <person name="Nielsen T."/>
            <person name="Manichanh C."/>
            <person name="Arumugam M."/>
            <person name="Batto J."/>
            <person name="Santos M.B.Q.D."/>
            <person name="Blom N."/>
            <person name="Borruel N."/>
            <person name="Burgdorf K.S."/>
            <person name="Boumezbeur F."/>
            <person name="Casellas F."/>
            <person name="Dore J."/>
            <person name="Guarner F."/>
            <person name="Hansen T."/>
            <person name="Hildebrand F."/>
            <person name="Kaas R.S."/>
            <person name="Kennedy S."/>
            <person name="Kristiansen K."/>
            <person name="Kultima J.R."/>
            <person name="Leonard P."/>
            <person name="Levenez F."/>
            <person name="Lund O."/>
            <person name="Moumen B."/>
            <person name="Le Paslier D."/>
            <person name="Pons N."/>
            <person name="Pedersen O."/>
            <person name="Prifti E."/>
            <person name="Qin J."/>
            <person name="Raes J."/>
            <person name="Tap J."/>
            <person name="Tims S."/>
            <person name="Ussery D.W."/>
            <person name="Yamada T."/>
            <person name="MetaHit consortium"/>
            <person name="Renault P."/>
            <person name="Sicheritz-Ponten T."/>
            <person name="Bork P."/>
            <person name="Wang J."/>
            <person name="Brunak S."/>
            <person name="Ehrlich S.D."/>
        </authorList>
    </citation>
    <scope>NUCLEOTIDE SEQUENCE [LARGE SCALE GENOMIC DNA]</scope>
</reference>
<proteinExistence type="predicted"/>
<evidence type="ECO:0000313" key="2">
    <source>
        <dbReference type="EMBL" id="CDB46581.1"/>
    </source>
</evidence>
<accession>R6IMI4</accession>
<dbReference type="Proteomes" id="UP000484547">
    <property type="component" value="Unassembled WGS sequence"/>
</dbReference>
<reference evidence="5 6" key="2">
    <citation type="journal article" date="2019" name="Nat. Med.">
        <title>A library of human gut bacterial isolates paired with longitudinal multiomics data enables mechanistic microbiome research.</title>
        <authorList>
            <person name="Poyet M."/>
            <person name="Groussin M."/>
            <person name="Gibbons S.M."/>
            <person name="Avila-Pacheco J."/>
            <person name="Jiang X."/>
            <person name="Kearney S.M."/>
            <person name="Perrotta A.R."/>
            <person name="Berdy B."/>
            <person name="Zhao S."/>
            <person name="Lieberman T.D."/>
            <person name="Swanson P.K."/>
            <person name="Smith M."/>
            <person name="Roesemann S."/>
            <person name="Alexander J.E."/>
            <person name="Rich S.A."/>
            <person name="Livny J."/>
            <person name="Vlamakis H."/>
            <person name="Clish C."/>
            <person name="Bullock K."/>
            <person name="Deik A."/>
            <person name="Scott J."/>
            <person name="Pierce K.A."/>
            <person name="Xavier R.J."/>
            <person name="Alm E.J."/>
        </authorList>
    </citation>
    <scope>NUCLEOTIDE SEQUENCE [LARGE SCALE GENOMIC DNA]</scope>
    <source>
        <strain evidence="3 6">BIOML-A13</strain>
        <strain evidence="4 5">BIOML-A3</strain>
    </source>
</reference>
<dbReference type="Gene3D" id="1.10.1220.10">
    <property type="entry name" value="Met repressor-like"/>
    <property type="match status" value="1"/>
</dbReference>
<name>R6IMI4_9FIRM</name>
<protein>
    <submittedName>
        <fullName evidence="3">Arc family DNA-binding protein</fullName>
    </submittedName>
</protein>
<gene>
    <name evidence="2" type="ORF">BN533_01637</name>
    <name evidence="3" type="ORF">GMD11_03575</name>
    <name evidence="4" type="ORF">GMD18_03580</name>
</gene>
<accession>A0A6I3RS63</accession>
<comment type="caution">
    <text evidence="2">The sequence shown here is derived from an EMBL/GenBank/DDBJ whole genome shotgun (WGS) entry which is preliminary data.</text>
</comment>
<dbReference type="RefSeq" id="WP_021718537.1">
    <property type="nucleotide sequence ID" value="NZ_AP025560.1"/>
</dbReference>
<dbReference type="EMBL" id="WNBM01000001">
    <property type="protein sequence ID" value="MTT75351.1"/>
    <property type="molecule type" value="Genomic_DNA"/>
</dbReference>
<dbReference type="Pfam" id="PF03869">
    <property type="entry name" value="Arc"/>
    <property type="match status" value="1"/>
</dbReference>
<dbReference type="GO" id="GO:0003677">
    <property type="term" value="F:DNA binding"/>
    <property type="evidence" value="ECO:0007669"/>
    <property type="project" value="UniProtKB-KW"/>
</dbReference>
<evidence type="ECO:0000313" key="4">
    <source>
        <dbReference type="EMBL" id="MTU03484.1"/>
    </source>
</evidence>
<dbReference type="OrthoDB" id="9812601at2"/>